<dbReference type="RefSeq" id="WP_268882283.1">
    <property type="nucleotide sequence ID" value="NZ_CP114029.1"/>
</dbReference>
<dbReference type="Gene3D" id="3.40.630.10">
    <property type="entry name" value="Zn peptidases"/>
    <property type="match status" value="1"/>
</dbReference>
<accession>A0ABY7C197</accession>
<dbReference type="PROSITE" id="PS00759">
    <property type="entry name" value="ARGE_DAPE_CPG2_2"/>
    <property type="match status" value="1"/>
</dbReference>
<dbReference type="Pfam" id="PF07687">
    <property type="entry name" value="M20_dimer"/>
    <property type="match status" value="1"/>
</dbReference>
<name>A0ABY7C197_9HYPH</name>
<evidence type="ECO:0000256" key="3">
    <source>
        <dbReference type="ARBA" id="ARBA00022801"/>
    </source>
</evidence>
<dbReference type="Proteomes" id="UP001164020">
    <property type="component" value="Chromosome"/>
</dbReference>
<dbReference type="Gene3D" id="3.30.70.360">
    <property type="match status" value="1"/>
</dbReference>
<dbReference type="InterPro" id="IPR011650">
    <property type="entry name" value="Peptidase_M20_dimer"/>
</dbReference>
<evidence type="ECO:0000256" key="4">
    <source>
        <dbReference type="ARBA" id="ARBA00022833"/>
    </source>
</evidence>
<dbReference type="InterPro" id="IPR036264">
    <property type="entry name" value="Bact_exopeptidase_dim_dom"/>
</dbReference>
<keyword evidence="3" id="KW-0378">Hydrolase</keyword>
<organism evidence="6 7">
    <name type="scientific">Jiella pelagia</name>
    <dbReference type="NCBI Taxonomy" id="2986949"/>
    <lineage>
        <taxon>Bacteria</taxon>
        <taxon>Pseudomonadati</taxon>
        <taxon>Pseudomonadota</taxon>
        <taxon>Alphaproteobacteria</taxon>
        <taxon>Hyphomicrobiales</taxon>
        <taxon>Aurantimonadaceae</taxon>
        <taxon>Jiella</taxon>
    </lineage>
</organism>
<dbReference type="InterPro" id="IPR001261">
    <property type="entry name" value="ArgE/DapE_CS"/>
</dbReference>
<dbReference type="SUPFAM" id="SSF55031">
    <property type="entry name" value="Bacterial exopeptidase dimerisation domain"/>
    <property type="match status" value="1"/>
</dbReference>
<protein>
    <submittedName>
        <fullName evidence="6">M20/M25/M40 family metallo-hydrolase</fullName>
    </submittedName>
</protein>
<keyword evidence="2" id="KW-0479">Metal-binding</keyword>
<evidence type="ECO:0000259" key="5">
    <source>
        <dbReference type="Pfam" id="PF07687"/>
    </source>
</evidence>
<dbReference type="InterPro" id="IPR050072">
    <property type="entry name" value="Peptidase_M20A"/>
</dbReference>
<keyword evidence="4" id="KW-0862">Zinc</keyword>
<comment type="cofactor">
    <cofactor evidence="1">
        <name>Zn(2+)</name>
        <dbReference type="ChEBI" id="CHEBI:29105"/>
    </cofactor>
</comment>
<evidence type="ECO:0000313" key="7">
    <source>
        <dbReference type="Proteomes" id="UP001164020"/>
    </source>
</evidence>
<gene>
    <name evidence="6" type="ORF">OH818_06570</name>
</gene>
<keyword evidence="7" id="KW-1185">Reference proteome</keyword>
<dbReference type="EMBL" id="CP114029">
    <property type="protein sequence ID" value="WAP69854.1"/>
    <property type="molecule type" value="Genomic_DNA"/>
</dbReference>
<reference evidence="6" key="1">
    <citation type="submission" date="2022-12" db="EMBL/GenBank/DDBJ databases">
        <title>Jiella pelagia sp. nov., isolated from phosphonate enriched culture of Northwest Pacific surface seawater.</title>
        <authorList>
            <person name="Shin D.Y."/>
            <person name="Hwang C.Y."/>
        </authorList>
    </citation>
    <scope>NUCLEOTIDE SEQUENCE</scope>
    <source>
        <strain evidence="6">HL-NP1</strain>
    </source>
</reference>
<feature type="domain" description="Peptidase M20 dimerisation" evidence="5">
    <location>
        <begin position="170"/>
        <end position="296"/>
    </location>
</feature>
<sequence length="395" mass="41350">MTRELVKIDSQTPPSDTRAAAAFAADYLSTVPGIEVSLHSPRTPIQNLVARLGGSRPGPRLIVSGHLDTYPIGARSQWTRDPLGGEVVGNRLYGRGAADMKGGVAASLVVMRLLAEATADFPGELVLALAGDEESMGEAGTQFLIDTVPACRADAVIVPDVGSPQILRCGEKGMIWLSLEASGRAAHGAHVHRGDNAIASLIGALDALRQLERMQMPETTEAAFWMKEAKALSEPLGGAGELGVMSRVTVNVGTIAGGTSPNLVPDTARAELDIRLPIGVTVAAVEAEIARLLADHPMVECSVTRRYEATWTSPSEPIASGTLAACREILPVPAAPNMRVGASDARLWRRAGMPTVVCGLTPTNLGGPDESLEVEELPVLAAILSLSVFDFLHGG</sequence>
<dbReference type="InterPro" id="IPR002933">
    <property type="entry name" value="Peptidase_M20"/>
</dbReference>
<evidence type="ECO:0000256" key="2">
    <source>
        <dbReference type="ARBA" id="ARBA00022723"/>
    </source>
</evidence>
<proteinExistence type="predicted"/>
<dbReference type="PANTHER" id="PTHR43808:SF32">
    <property type="entry name" value="ARGE_DAPE-RELATED DEACYLASE"/>
    <property type="match status" value="1"/>
</dbReference>
<evidence type="ECO:0000313" key="6">
    <source>
        <dbReference type="EMBL" id="WAP69854.1"/>
    </source>
</evidence>
<dbReference type="Pfam" id="PF01546">
    <property type="entry name" value="Peptidase_M20"/>
    <property type="match status" value="1"/>
</dbReference>
<evidence type="ECO:0000256" key="1">
    <source>
        <dbReference type="ARBA" id="ARBA00001947"/>
    </source>
</evidence>
<dbReference type="PANTHER" id="PTHR43808">
    <property type="entry name" value="ACETYLORNITHINE DEACETYLASE"/>
    <property type="match status" value="1"/>
</dbReference>
<dbReference type="SUPFAM" id="SSF53187">
    <property type="entry name" value="Zn-dependent exopeptidases"/>
    <property type="match status" value="1"/>
</dbReference>